<feature type="transmembrane region" description="Helical" evidence="6">
    <location>
        <begin position="59"/>
        <end position="78"/>
    </location>
</feature>
<evidence type="ECO:0000256" key="4">
    <source>
        <dbReference type="ARBA" id="ARBA00022989"/>
    </source>
</evidence>
<evidence type="ECO:0000256" key="1">
    <source>
        <dbReference type="ARBA" id="ARBA00004651"/>
    </source>
</evidence>
<feature type="transmembrane region" description="Helical" evidence="6">
    <location>
        <begin position="6"/>
        <end position="24"/>
    </location>
</feature>
<dbReference type="InterPro" id="IPR051791">
    <property type="entry name" value="Pra-immunoreactive"/>
</dbReference>
<dbReference type="Pfam" id="PF06271">
    <property type="entry name" value="RDD"/>
    <property type="match status" value="1"/>
</dbReference>
<keyword evidence="5 6" id="KW-0472">Membrane</keyword>
<keyword evidence="2" id="KW-1003">Cell membrane</keyword>
<evidence type="ECO:0000256" key="5">
    <source>
        <dbReference type="ARBA" id="ARBA00023136"/>
    </source>
</evidence>
<proteinExistence type="predicted"/>
<protein>
    <submittedName>
        <fullName evidence="8">RDD domain containing protein</fullName>
    </submittedName>
</protein>
<gene>
    <name evidence="8" type="ORF">UT84_C0003G0088</name>
</gene>
<evidence type="ECO:0000259" key="7">
    <source>
        <dbReference type="Pfam" id="PF06271"/>
    </source>
</evidence>
<keyword evidence="4 6" id="KW-1133">Transmembrane helix</keyword>
<organism evidence="8 9">
    <name type="scientific">Candidatus Curtissbacteria bacterium GW2011_GWA1_40_16</name>
    <dbReference type="NCBI Taxonomy" id="1618405"/>
    <lineage>
        <taxon>Bacteria</taxon>
        <taxon>Candidatus Curtissiibacteriota</taxon>
    </lineage>
</organism>
<comment type="caution">
    <text evidence="8">The sequence shown here is derived from an EMBL/GenBank/DDBJ whole genome shotgun (WGS) entry which is preliminary data.</text>
</comment>
<reference evidence="8 9" key="1">
    <citation type="journal article" date="2015" name="Nature">
        <title>rRNA introns, odd ribosomes, and small enigmatic genomes across a large radiation of phyla.</title>
        <authorList>
            <person name="Brown C.T."/>
            <person name="Hug L.A."/>
            <person name="Thomas B.C."/>
            <person name="Sharon I."/>
            <person name="Castelle C.J."/>
            <person name="Singh A."/>
            <person name="Wilkins M.J."/>
            <person name="Williams K.H."/>
            <person name="Banfield J.F."/>
        </authorList>
    </citation>
    <scope>NUCLEOTIDE SEQUENCE [LARGE SCALE GENOMIC DNA]</scope>
</reference>
<dbReference type="EMBL" id="LBYI01000003">
    <property type="protein sequence ID" value="KKR51093.1"/>
    <property type="molecule type" value="Genomic_DNA"/>
</dbReference>
<evidence type="ECO:0000256" key="3">
    <source>
        <dbReference type="ARBA" id="ARBA00022692"/>
    </source>
</evidence>
<keyword evidence="3 6" id="KW-0812">Transmembrane</keyword>
<evidence type="ECO:0000313" key="8">
    <source>
        <dbReference type="EMBL" id="KKR51093.1"/>
    </source>
</evidence>
<name>A0A0G0RFA2_9BACT</name>
<feature type="domain" description="RDD" evidence="7">
    <location>
        <begin position="7"/>
        <end position="91"/>
    </location>
</feature>
<dbReference type="GO" id="GO:0005886">
    <property type="term" value="C:plasma membrane"/>
    <property type="evidence" value="ECO:0007669"/>
    <property type="project" value="UniProtKB-SubCell"/>
</dbReference>
<evidence type="ECO:0000256" key="2">
    <source>
        <dbReference type="ARBA" id="ARBA00022475"/>
    </source>
</evidence>
<dbReference type="Proteomes" id="UP000034531">
    <property type="component" value="Unassembled WGS sequence"/>
</dbReference>
<dbReference type="AlphaFoldDB" id="A0A0G0RFA2"/>
<dbReference type="InterPro" id="IPR010432">
    <property type="entry name" value="RDD"/>
</dbReference>
<sequence>MGLPQSILQVFSFAPIGWLYYVFFTAEYGQTLGKKVVGIRVVSVDGADLNWIQVILRETIGKILSTIALLLGFVWIFIDKDNRAWHDKIAGTSVIDQHESVK</sequence>
<evidence type="ECO:0000256" key="6">
    <source>
        <dbReference type="SAM" id="Phobius"/>
    </source>
</evidence>
<comment type="subcellular location">
    <subcellularLocation>
        <location evidence="1">Cell membrane</location>
        <topology evidence="1">Multi-pass membrane protein</topology>
    </subcellularLocation>
</comment>
<accession>A0A0G0RFA2</accession>
<evidence type="ECO:0000313" key="9">
    <source>
        <dbReference type="Proteomes" id="UP000034531"/>
    </source>
</evidence>
<dbReference type="PANTHER" id="PTHR36115">
    <property type="entry name" value="PROLINE-RICH ANTIGEN HOMOLOG-RELATED"/>
    <property type="match status" value="1"/>
</dbReference>